<reference evidence="6" key="1">
    <citation type="journal article" date="2014" name="Int. J. Syst. Evol. Microbiol.">
        <title>Complete genome of a new Firmicutes species belonging to the dominant human colonic microbiota ('Ruminococcus bicirculans') reveals two chromosomes and a selective capacity to utilize plant glucans.</title>
        <authorList>
            <consortium name="NISC Comparative Sequencing Program"/>
            <person name="Wegmann U."/>
            <person name="Louis P."/>
            <person name="Goesmann A."/>
            <person name="Henrissat B."/>
            <person name="Duncan S.H."/>
            <person name="Flint H.J."/>
        </authorList>
    </citation>
    <scope>NUCLEOTIDE SEQUENCE</scope>
    <source>
        <strain evidence="6">CGMCC 1.15287</strain>
    </source>
</reference>
<comment type="caution">
    <text evidence="7">The sequence shown here is derived from an EMBL/GenBank/DDBJ whole genome shotgun (WGS) entry which is preliminary data.</text>
</comment>
<dbReference type="GO" id="GO:0000160">
    <property type="term" value="P:phosphorelay signal transduction system"/>
    <property type="evidence" value="ECO:0007669"/>
    <property type="project" value="InterPro"/>
</dbReference>
<dbReference type="SMART" id="SM00421">
    <property type="entry name" value="HTH_LUXR"/>
    <property type="match status" value="1"/>
</dbReference>
<proteinExistence type="predicted"/>
<reference evidence="7 8" key="3">
    <citation type="submission" date="2020-08" db="EMBL/GenBank/DDBJ databases">
        <title>Genomic Encyclopedia of Type Strains, Phase IV (KMG-IV): sequencing the most valuable type-strain genomes for metagenomic binning, comparative biology and taxonomic classification.</title>
        <authorList>
            <person name="Goeker M."/>
        </authorList>
    </citation>
    <scope>NUCLEOTIDE SEQUENCE [LARGE SCALE GENOMIC DNA]</scope>
    <source>
        <strain evidence="7 8">DSM 100774</strain>
    </source>
</reference>
<feature type="modified residue" description="4-aspartylphosphate" evidence="3">
    <location>
        <position position="59"/>
    </location>
</feature>
<dbReference type="CDD" id="cd06170">
    <property type="entry name" value="LuxR_C_like"/>
    <property type="match status" value="1"/>
</dbReference>
<dbReference type="SMART" id="SM00448">
    <property type="entry name" value="REC"/>
    <property type="match status" value="1"/>
</dbReference>
<evidence type="ECO:0000313" key="9">
    <source>
        <dbReference type="Proteomes" id="UP000642938"/>
    </source>
</evidence>
<dbReference type="InterPro" id="IPR001789">
    <property type="entry name" value="Sig_transdc_resp-reg_receiver"/>
</dbReference>
<keyword evidence="2 7" id="KW-0238">DNA-binding</keyword>
<evidence type="ECO:0000259" key="5">
    <source>
        <dbReference type="PROSITE" id="PS50110"/>
    </source>
</evidence>
<sequence>MMNEEKIRIIIADDHVVFREGLAMVLGNKDNIQLVGAAGNGEQLVKLATNLKPHVVITDIKMPVMDGIEATKQMVKLHPDLGIIALSMFDEEDLIVEMLEAGARGYLLKNADKNDIYDAITAVAIGNNFYCKTTSAKLATVIAKSRAKKETKPIDSSFSEREIEIIKLICKEFTNKKIADQLYLSVRTVEGYRAKLLEKMQVKNSIGLAIHAFQLGIISGIENNG</sequence>
<dbReference type="EMBL" id="JACIEF010000002">
    <property type="protein sequence ID" value="MBB4108279.1"/>
    <property type="molecule type" value="Genomic_DNA"/>
</dbReference>
<evidence type="ECO:0000313" key="6">
    <source>
        <dbReference type="EMBL" id="GGG93853.1"/>
    </source>
</evidence>
<dbReference type="GO" id="GO:0006355">
    <property type="term" value="P:regulation of DNA-templated transcription"/>
    <property type="evidence" value="ECO:0007669"/>
    <property type="project" value="InterPro"/>
</dbReference>
<dbReference type="PANTHER" id="PTHR43214">
    <property type="entry name" value="TWO-COMPONENT RESPONSE REGULATOR"/>
    <property type="match status" value="1"/>
</dbReference>
<evidence type="ECO:0000256" key="2">
    <source>
        <dbReference type="ARBA" id="ARBA00023125"/>
    </source>
</evidence>
<dbReference type="Proteomes" id="UP000532273">
    <property type="component" value="Unassembled WGS sequence"/>
</dbReference>
<dbReference type="InterPro" id="IPR011006">
    <property type="entry name" value="CheY-like_superfamily"/>
</dbReference>
<reference evidence="9" key="2">
    <citation type="journal article" date="2019" name="Int. J. Syst. Evol. Microbiol.">
        <title>The Global Catalogue of Microorganisms (GCM) 10K type strain sequencing project: providing services to taxonomists for standard genome sequencing and annotation.</title>
        <authorList>
            <consortium name="The Broad Institute Genomics Platform"/>
            <consortium name="The Broad Institute Genome Sequencing Center for Infectious Disease"/>
            <person name="Wu L."/>
            <person name="Ma J."/>
        </authorList>
    </citation>
    <scope>NUCLEOTIDE SEQUENCE [LARGE SCALE GENOMIC DNA]</scope>
    <source>
        <strain evidence="9">CGMCC 1.15287</strain>
    </source>
</reference>
<evidence type="ECO:0000259" key="4">
    <source>
        <dbReference type="PROSITE" id="PS50043"/>
    </source>
</evidence>
<dbReference type="InterPro" id="IPR039420">
    <property type="entry name" value="WalR-like"/>
</dbReference>
<dbReference type="Pfam" id="PF00196">
    <property type="entry name" value="GerE"/>
    <property type="match status" value="1"/>
</dbReference>
<reference evidence="6" key="4">
    <citation type="submission" date="2024-05" db="EMBL/GenBank/DDBJ databases">
        <authorList>
            <person name="Sun Q."/>
            <person name="Zhou Y."/>
        </authorList>
    </citation>
    <scope>NUCLEOTIDE SEQUENCE</scope>
    <source>
        <strain evidence="6">CGMCC 1.15287</strain>
    </source>
</reference>
<feature type="domain" description="Response regulatory" evidence="5">
    <location>
        <begin position="8"/>
        <end position="124"/>
    </location>
</feature>
<dbReference type="CDD" id="cd17535">
    <property type="entry name" value="REC_NarL-like"/>
    <property type="match status" value="1"/>
</dbReference>
<accession>A0A7W6P6U5</accession>
<dbReference type="AlphaFoldDB" id="A0A7W6P6U5"/>
<dbReference type="InterPro" id="IPR016032">
    <property type="entry name" value="Sig_transdc_resp-reg_C-effctor"/>
</dbReference>
<dbReference type="Pfam" id="PF00072">
    <property type="entry name" value="Response_reg"/>
    <property type="match status" value="1"/>
</dbReference>
<dbReference type="PRINTS" id="PR00038">
    <property type="entry name" value="HTHLUXR"/>
</dbReference>
<feature type="domain" description="HTH luxR-type" evidence="4">
    <location>
        <begin position="151"/>
        <end position="216"/>
    </location>
</feature>
<dbReference type="PROSITE" id="PS50110">
    <property type="entry name" value="RESPONSE_REGULATORY"/>
    <property type="match status" value="1"/>
</dbReference>
<name>A0A7W6P6U5_9SPHI</name>
<keyword evidence="1 3" id="KW-0597">Phosphoprotein</keyword>
<evidence type="ECO:0000256" key="3">
    <source>
        <dbReference type="PROSITE-ProRule" id="PRU00169"/>
    </source>
</evidence>
<organism evidence="7 8">
    <name type="scientific">Pedobacter zeae</name>
    <dbReference type="NCBI Taxonomy" id="1737356"/>
    <lineage>
        <taxon>Bacteria</taxon>
        <taxon>Pseudomonadati</taxon>
        <taxon>Bacteroidota</taxon>
        <taxon>Sphingobacteriia</taxon>
        <taxon>Sphingobacteriales</taxon>
        <taxon>Sphingobacteriaceae</taxon>
        <taxon>Pedobacter</taxon>
    </lineage>
</organism>
<evidence type="ECO:0000313" key="8">
    <source>
        <dbReference type="Proteomes" id="UP000532273"/>
    </source>
</evidence>
<dbReference type="SUPFAM" id="SSF52172">
    <property type="entry name" value="CheY-like"/>
    <property type="match status" value="1"/>
</dbReference>
<dbReference type="GO" id="GO:0003677">
    <property type="term" value="F:DNA binding"/>
    <property type="evidence" value="ECO:0007669"/>
    <property type="project" value="UniProtKB-KW"/>
</dbReference>
<dbReference type="SUPFAM" id="SSF46894">
    <property type="entry name" value="C-terminal effector domain of the bipartite response regulators"/>
    <property type="match status" value="1"/>
</dbReference>
<dbReference type="PROSITE" id="PS50043">
    <property type="entry name" value="HTH_LUXR_2"/>
    <property type="match status" value="1"/>
</dbReference>
<dbReference type="Gene3D" id="3.40.50.2300">
    <property type="match status" value="1"/>
</dbReference>
<dbReference type="EMBL" id="BMHZ01000001">
    <property type="protein sequence ID" value="GGG93853.1"/>
    <property type="molecule type" value="Genomic_DNA"/>
</dbReference>
<dbReference type="RefSeq" id="WP_229685017.1">
    <property type="nucleotide sequence ID" value="NZ_BMHZ01000001.1"/>
</dbReference>
<dbReference type="InterPro" id="IPR058245">
    <property type="entry name" value="NreC/VraR/RcsB-like_REC"/>
</dbReference>
<gene>
    <name evidence="6" type="ORF">GCM10007422_03930</name>
    <name evidence="7" type="ORF">GGQ60_002260</name>
</gene>
<protein>
    <submittedName>
        <fullName evidence="7">DNA-binding NarL/FixJ family response regulator</fullName>
    </submittedName>
    <submittedName>
        <fullName evidence="6">DNA-binding response regulator</fullName>
    </submittedName>
</protein>
<dbReference type="PANTHER" id="PTHR43214:SF43">
    <property type="entry name" value="TWO-COMPONENT RESPONSE REGULATOR"/>
    <property type="match status" value="1"/>
</dbReference>
<dbReference type="Proteomes" id="UP000642938">
    <property type="component" value="Unassembled WGS sequence"/>
</dbReference>
<evidence type="ECO:0000313" key="7">
    <source>
        <dbReference type="EMBL" id="MBB4108279.1"/>
    </source>
</evidence>
<dbReference type="InterPro" id="IPR000792">
    <property type="entry name" value="Tscrpt_reg_LuxR_C"/>
</dbReference>
<keyword evidence="9" id="KW-1185">Reference proteome</keyword>
<evidence type="ECO:0000256" key="1">
    <source>
        <dbReference type="ARBA" id="ARBA00022553"/>
    </source>
</evidence>